<organism evidence="3 4">
    <name type="scientific">Protea cynaroides</name>
    <dbReference type="NCBI Taxonomy" id="273540"/>
    <lineage>
        <taxon>Eukaryota</taxon>
        <taxon>Viridiplantae</taxon>
        <taxon>Streptophyta</taxon>
        <taxon>Embryophyta</taxon>
        <taxon>Tracheophyta</taxon>
        <taxon>Spermatophyta</taxon>
        <taxon>Magnoliopsida</taxon>
        <taxon>Proteales</taxon>
        <taxon>Proteaceae</taxon>
        <taxon>Protea</taxon>
    </lineage>
</organism>
<dbReference type="InterPro" id="IPR020978">
    <property type="entry name" value="Cryptochrome_C"/>
</dbReference>
<comment type="caution">
    <text evidence="3">The sequence shown here is derived from an EMBL/GenBank/DDBJ whole genome shotgun (WGS) entry which is preliminary data.</text>
</comment>
<dbReference type="EMBL" id="JAMYWD010000011">
    <property type="protein sequence ID" value="KAJ4957354.1"/>
    <property type="molecule type" value="Genomic_DNA"/>
</dbReference>
<proteinExistence type="predicted"/>
<gene>
    <name evidence="3" type="ORF">NE237_014137</name>
</gene>
<evidence type="ECO:0000259" key="2">
    <source>
        <dbReference type="Pfam" id="PF12546"/>
    </source>
</evidence>
<evidence type="ECO:0000256" key="1">
    <source>
        <dbReference type="SAM" id="MobiDB-lite"/>
    </source>
</evidence>
<protein>
    <recommendedName>
        <fullName evidence="2">Cryptochrome C-terminal domain-containing protein</fullName>
    </recommendedName>
</protein>
<dbReference type="AlphaFoldDB" id="A0A9Q0H577"/>
<feature type="compositionally biased region" description="Polar residues" evidence="1">
    <location>
        <begin position="1"/>
        <end position="10"/>
    </location>
</feature>
<dbReference type="Proteomes" id="UP001141806">
    <property type="component" value="Unassembled WGS sequence"/>
</dbReference>
<feature type="region of interest" description="Disordered" evidence="1">
    <location>
        <begin position="1"/>
        <end position="32"/>
    </location>
</feature>
<accession>A0A9Q0H577</accession>
<reference evidence="3" key="1">
    <citation type="journal article" date="2023" name="Plant J.">
        <title>The genome of the king protea, Protea cynaroides.</title>
        <authorList>
            <person name="Chang J."/>
            <person name="Duong T.A."/>
            <person name="Schoeman C."/>
            <person name="Ma X."/>
            <person name="Roodt D."/>
            <person name="Barker N."/>
            <person name="Li Z."/>
            <person name="Van de Peer Y."/>
            <person name="Mizrachi E."/>
        </authorList>
    </citation>
    <scope>NUCLEOTIDE SEQUENCE</scope>
    <source>
        <tissue evidence="3">Young leaves</tissue>
    </source>
</reference>
<sequence length="475" mass="50677">MVPSVTSSLQRVDEKQPSMDIRRSTNDSKPEVTSINVGLELQREAPNQGDDDEVTGLEEWLSHIQEIEGISVLNDGEVMGLEERLPHIQEIEVHPLPNVLSPSSFNLKCVNTACNKKKHNALKIKRSTPFVYFIKKKKKSENSSSSFIGFIARSLTQLGAATFYNFRTRQSPEWSSVRSSTQLGRVHSAHGIYAGIAAVGGGLSPAPGNASGIPCTFVVYRAGYLPHHCLPHHHVAAHHVVAPRTSPRTVSRTFLVVLGLSPVARSASGIGDTPFEDRVVGYHPHHPNDVPQTSPHSVSHTFLVDVGLSPVARSASGIGDTPSEDRVVGYHLHHPNDADAPRTSPRSVSRTFLVVVGLSPVARTASGIADTPSEDHGIGYLLHHPNDVDAPRNVSRTFLVVVGLSPVVRSASGIADAPSEDHAGYLLPHSNHALRSGVGTGVAGVGLALPASNDVGTAGIVFVDHVGSLPCHLQP</sequence>
<keyword evidence="4" id="KW-1185">Reference proteome</keyword>
<dbReference type="Pfam" id="PF12546">
    <property type="entry name" value="Cryptochrome_C"/>
    <property type="match status" value="1"/>
</dbReference>
<feature type="compositionally biased region" description="Basic and acidic residues" evidence="1">
    <location>
        <begin position="11"/>
        <end position="30"/>
    </location>
</feature>
<evidence type="ECO:0000313" key="4">
    <source>
        <dbReference type="Proteomes" id="UP001141806"/>
    </source>
</evidence>
<feature type="domain" description="Cryptochrome C-terminal" evidence="2">
    <location>
        <begin position="1"/>
        <end position="48"/>
    </location>
</feature>
<evidence type="ECO:0000313" key="3">
    <source>
        <dbReference type="EMBL" id="KAJ4957354.1"/>
    </source>
</evidence>
<name>A0A9Q0H577_9MAGN</name>